<dbReference type="Pfam" id="PF07969">
    <property type="entry name" value="Amidohydro_3"/>
    <property type="match status" value="1"/>
</dbReference>
<evidence type="ECO:0000313" key="2">
    <source>
        <dbReference type="EMBL" id="MBS7825095.1"/>
    </source>
</evidence>
<gene>
    <name evidence="2" type="ORF">J7561_07755</name>
</gene>
<dbReference type="InterPro" id="IPR033932">
    <property type="entry name" value="YtcJ-like"/>
</dbReference>
<dbReference type="Gene3D" id="3.20.20.140">
    <property type="entry name" value="Metal-dependent hydrolases"/>
    <property type="match status" value="1"/>
</dbReference>
<dbReference type="InterPro" id="IPR032466">
    <property type="entry name" value="Metal_Hydrolase"/>
</dbReference>
<sequence length="543" mass="59842">MIADLIVHNGTIFSADADNAIYSAMAMSEGCIVAIGDDATILALAGQTTDIINLHGQFVMPGLIDAHLHPFWGASQSLSCDLKHLILTKDEVLTRIKTYTQDYLTEHGDGWIIVRGWMQPDMLPMGSELTRADLDAIANDVPIIVFSNDCHILVCNGCALSAFKTVTLPSNAYDHGILEDGPAMQAFDEVTRYSEDYALTVARRAQKLLNAQGVTTVMDARVDEVSLKAFKALMHSNELTLRVFGAREIPAKNFPTVDDIPKAIEDVSHFMATFSLPQTATAPTTTITHIKFFIDGVMQAPLHTALLREPYQIDANDHHGDCYYDHTLLSALLTATYPLGWHPHMHTVGDAGIDFALDVIESAHTAAPNPAVRPAFAHNELTAPDQYARYRDLNVIAAQSLQWAGMDQATHESFTELLGTTRMQGFECAGQLYDHGIRVAYGSDWPIDPLDLWGHFQVGMTRTLLDDDFKHDNDRDLSILEVLRSVTIDAAYMLDSESIIGSLEVDKFADFIILNQNPLTLEPKEIHTIKPIAVYIGGKNIAI</sequence>
<dbReference type="InterPro" id="IPR011059">
    <property type="entry name" value="Metal-dep_hydrolase_composite"/>
</dbReference>
<organism evidence="2 3">
    <name type="scientific">Wohlfahrtiimonas chitiniclastica</name>
    <dbReference type="NCBI Taxonomy" id="400946"/>
    <lineage>
        <taxon>Bacteria</taxon>
        <taxon>Pseudomonadati</taxon>
        <taxon>Pseudomonadota</taxon>
        <taxon>Gammaproteobacteria</taxon>
        <taxon>Cardiobacteriales</taxon>
        <taxon>Ignatzschineriaceae</taxon>
        <taxon>Wohlfahrtiimonas</taxon>
    </lineage>
</organism>
<evidence type="ECO:0000313" key="3">
    <source>
        <dbReference type="Proteomes" id="UP000680020"/>
    </source>
</evidence>
<dbReference type="InterPro" id="IPR013108">
    <property type="entry name" value="Amidohydro_3"/>
</dbReference>
<protein>
    <submittedName>
        <fullName evidence="2">Amidohydrolase</fullName>
    </submittedName>
</protein>
<dbReference type="SUPFAM" id="SSF51556">
    <property type="entry name" value="Metallo-dependent hydrolases"/>
    <property type="match status" value="1"/>
</dbReference>
<name>A0AB35C0L5_9GAMM</name>
<dbReference type="CDD" id="cd01300">
    <property type="entry name" value="YtcJ_like"/>
    <property type="match status" value="1"/>
</dbReference>
<dbReference type="PANTHER" id="PTHR22642">
    <property type="entry name" value="IMIDAZOLONEPROPIONASE"/>
    <property type="match status" value="1"/>
</dbReference>
<accession>A0AB35C0L5</accession>
<dbReference type="SUPFAM" id="SSF51338">
    <property type="entry name" value="Composite domain of metallo-dependent hydrolases"/>
    <property type="match status" value="1"/>
</dbReference>
<comment type="caution">
    <text evidence="2">The sequence shown here is derived from an EMBL/GenBank/DDBJ whole genome shotgun (WGS) entry which is preliminary data.</text>
</comment>
<dbReference type="GO" id="GO:0016810">
    <property type="term" value="F:hydrolase activity, acting on carbon-nitrogen (but not peptide) bonds"/>
    <property type="evidence" value="ECO:0007669"/>
    <property type="project" value="InterPro"/>
</dbReference>
<dbReference type="RefSeq" id="WP_213402433.1">
    <property type="nucleotide sequence ID" value="NZ_JAGIBT010000002.1"/>
</dbReference>
<reference evidence="2" key="1">
    <citation type="submission" date="2021-03" db="EMBL/GenBank/DDBJ databases">
        <title>Identification and antibiotic profiling of Wohlfahrtiimonas chitiniclastica, an underestimated human pathogen.</title>
        <authorList>
            <person name="Kopf A."/>
            <person name="Bunk B."/>
            <person name="Coldewey S."/>
            <person name="Gunzer F."/>
            <person name="Riedel T."/>
            <person name="Schroettner P."/>
        </authorList>
    </citation>
    <scope>NUCLEOTIDE SEQUENCE</scope>
    <source>
        <strain evidence="2">DSM 100917</strain>
    </source>
</reference>
<dbReference type="Proteomes" id="UP000680020">
    <property type="component" value="Unassembled WGS sequence"/>
</dbReference>
<dbReference type="AlphaFoldDB" id="A0AB35C0L5"/>
<feature type="domain" description="Amidohydrolase 3" evidence="1">
    <location>
        <begin position="51"/>
        <end position="539"/>
    </location>
</feature>
<dbReference type="Gene3D" id="3.10.310.70">
    <property type="match status" value="1"/>
</dbReference>
<dbReference type="PANTHER" id="PTHR22642:SF2">
    <property type="entry name" value="PROTEIN LONG AFTER FAR-RED 3"/>
    <property type="match status" value="1"/>
</dbReference>
<dbReference type="EMBL" id="JAGIBU010000007">
    <property type="protein sequence ID" value="MBS7825095.1"/>
    <property type="molecule type" value="Genomic_DNA"/>
</dbReference>
<proteinExistence type="predicted"/>
<dbReference type="Gene3D" id="2.30.40.10">
    <property type="entry name" value="Urease, subunit C, domain 1"/>
    <property type="match status" value="1"/>
</dbReference>
<evidence type="ECO:0000259" key="1">
    <source>
        <dbReference type="Pfam" id="PF07969"/>
    </source>
</evidence>